<comment type="caution">
    <text evidence="1">The sequence shown here is derived from an EMBL/GenBank/DDBJ whole genome shotgun (WGS) entry which is preliminary data.</text>
</comment>
<gene>
    <name evidence="1" type="ORF">Golax_003982</name>
</gene>
<organism evidence="1 2">
    <name type="scientific">Gossypium laxum</name>
    <dbReference type="NCBI Taxonomy" id="34288"/>
    <lineage>
        <taxon>Eukaryota</taxon>
        <taxon>Viridiplantae</taxon>
        <taxon>Streptophyta</taxon>
        <taxon>Embryophyta</taxon>
        <taxon>Tracheophyta</taxon>
        <taxon>Spermatophyta</taxon>
        <taxon>Magnoliopsida</taxon>
        <taxon>eudicotyledons</taxon>
        <taxon>Gunneridae</taxon>
        <taxon>Pentapetalae</taxon>
        <taxon>rosids</taxon>
        <taxon>malvids</taxon>
        <taxon>Malvales</taxon>
        <taxon>Malvaceae</taxon>
        <taxon>Malvoideae</taxon>
        <taxon>Gossypium</taxon>
    </lineage>
</organism>
<protein>
    <recommendedName>
        <fullName evidence="3">DUF4378 domain-containing protein</fullName>
    </recommendedName>
</protein>
<keyword evidence="2" id="KW-1185">Reference proteome</keyword>
<evidence type="ECO:0000313" key="2">
    <source>
        <dbReference type="Proteomes" id="UP000593574"/>
    </source>
</evidence>
<accession>A0A7J9AHI5</accession>
<evidence type="ECO:0008006" key="3">
    <source>
        <dbReference type="Google" id="ProtNLM"/>
    </source>
</evidence>
<dbReference type="EMBL" id="JABEZV010000010">
    <property type="protein sequence ID" value="MBA0723402.1"/>
    <property type="molecule type" value="Genomic_DNA"/>
</dbReference>
<feature type="non-terminal residue" evidence="1">
    <location>
        <position position="57"/>
    </location>
</feature>
<dbReference type="AlphaFoldDB" id="A0A7J9AHI5"/>
<proteinExistence type="predicted"/>
<name>A0A7J9AHI5_9ROSI</name>
<dbReference type="PANTHER" id="PTHR37613">
    <property type="entry name" value="DUF4378 DOMAIN PROTEIN"/>
    <property type="match status" value="1"/>
</dbReference>
<sequence>MGKQCGDESNIKQLLELDIINLTQEWKNGFESQKRDMGIVIENVIVEEITSEVWDWI</sequence>
<dbReference type="Proteomes" id="UP000593574">
    <property type="component" value="Unassembled WGS sequence"/>
</dbReference>
<evidence type="ECO:0000313" key="1">
    <source>
        <dbReference type="EMBL" id="MBA0723402.1"/>
    </source>
</evidence>
<dbReference type="PANTHER" id="PTHR37613:SF4">
    <property type="entry name" value="DUF4378 DOMAIN-CONTAINING PROTEIN"/>
    <property type="match status" value="1"/>
</dbReference>
<reference evidence="1 2" key="1">
    <citation type="journal article" date="2019" name="Genome Biol. Evol.">
        <title>Insights into the evolution of the New World diploid cottons (Gossypium, subgenus Houzingenia) based on genome sequencing.</title>
        <authorList>
            <person name="Grover C.E."/>
            <person name="Arick M.A. 2nd"/>
            <person name="Thrash A."/>
            <person name="Conover J.L."/>
            <person name="Sanders W.S."/>
            <person name="Peterson D.G."/>
            <person name="Frelichowski J.E."/>
            <person name="Scheffler J.A."/>
            <person name="Scheffler B.E."/>
            <person name="Wendel J.F."/>
        </authorList>
    </citation>
    <scope>NUCLEOTIDE SEQUENCE [LARGE SCALE GENOMIC DNA]</scope>
    <source>
        <strain evidence="1">4</strain>
        <tissue evidence="1">Leaf</tissue>
    </source>
</reference>